<evidence type="ECO:0000313" key="3">
    <source>
        <dbReference type="Proteomes" id="UP001172083"/>
    </source>
</evidence>
<name>A0ABT8LIU2_9BACT</name>
<dbReference type="RefSeq" id="WP_346761644.1">
    <property type="nucleotide sequence ID" value="NZ_JAUJEB010000008.1"/>
</dbReference>
<dbReference type="InterPro" id="IPR026444">
    <property type="entry name" value="Secre_tail"/>
</dbReference>
<accession>A0ABT8LIU2</accession>
<dbReference type="InterPro" id="IPR013783">
    <property type="entry name" value="Ig-like_fold"/>
</dbReference>
<dbReference type="InterPro" id="IPR011519">
    <property type="entry name" value="UnbV_ASPIC"/>
</dbReference>
<sequence>MSPNGEEKIKRVIRFVLSAVLLFGLFQDSFATISGNWLTVQLLNHNQEFNSLELTVSLKTESEWQTKKIVWPANHAQSFLETDFDLGHHKSIDVLKIIWPSAEEQILNEVEANQVLAVEKPKFPLPPSNLFARVVSQNQIDLIWKDNSDNEIGFSVERSEYADRDFKEVGRVPANKNIFSDKTVKENATYYYRVRAVSENGLSIFDGAYQKTEENTGLVLEDVTQPLRMYPNPSRDFLDVRVNNDIMGDVIVKFLDEKGKELKSLKFRKNITDLKRKVDISALPFGIYMVEVSLVGYRSLFKNS</sequence>
<dbReference type="Proteomes" id="UP001172083">
    <property type="component" value="Unassembled WGS sequence"/>
</dbReference>
<dbReference type="CDD" id="cd00063">
    <property type="entry name" value="FN3"/>
    <property type="match status" value="1"/>
</dbReference>
<comment type="caution">
    <text evidence="2">The sequence shown here is derived from an EMBL/GenBank/DDBJ whole genome shotgun (WGS) entry which is preliminary data.</text>
</comment>
<dbReference type="EMBL" id="JAUJEB010000008">
    <property type="protein sequence ID" value="MDN5216306.1"/>
    <property type="molecule type" value="Genomic_DNA"/>
</dbReference>
<feature type="domain" description="Fibronectin type-III" evidence="1">
    <location>
        <begin position="126"/>
        <end position="222"/>
    </location>
</feature>
<evidence type="ECO:0000313" key="2">
    <source>
        <dbReference type="EMBL" id="MDN5216306.1"/>
    </source>
</evidence>
<dbReference type="Gene3D" id="2.60.40.10">
    <property type="entry name" value="Immunoglobulins"/>
    <property type="match status" value="1"/>
</dbReference>
<organism evidence="2 3">
    <name type="scientific">Agaribacillus aureus</name>
    <dbReference type="NCBI Taxonomy" id="3051825"/>
    <lineage>
        <taxon>Bacteria</taxon>
        <taxon>Pseudomonadati</taxon>
        <taxon>Bacteroidota</taxon>
        <taxon>Cytophagia</taxon>
        <taxon>Cytophagales</taxon>
        <taxon>Splendidivirgaceae</taxon>
        <taxon>Agaribacillus</taxon>
    </lineage>
</organism>
<dbReference type="InterPro" id="IPR003961">
    <property type="entry name" value="FN3_dom"/>
</dbReference>
<dbReference type="Pfam" id="PF07593">
    <property type="entry name" value="UnbV_ASPIC"/>
    <property type="match status" value="1"/>
</dbReference>
<dbReference type="InterPro" id="IPR036116">
    <property type="entry name" value="FN3_sf"/>
</dbReference>
<gene>
    <name evidence="2" type="ORF">QQ020_29835</name>
</gene>
<evidence type="ECO:0000259" key="1">
    <source>
        <dbReference type="PROSITE" id="PS50853"/>
    </source>
</evidence>
<dbReference type="PROSITE" id="PS50853">
    <property type="entry name" value="FN3"/>
    <property type="match status" value="1"/>
</dbReference>
<dbReference type="SUPFAM" id="SSF49265">
    <property type="entry name" value="Fibronectin type III"/>
    <property type="match status" value="1"/>
</dbReference>
<proteinExistence type="predicted"/>
<dbReference type="SMART" id="SM00060">
    <property type="entry name" value="FN3"/>
    <property type="match status" value="1"/>
</dbReference>
<dbReference type="Pfam" id="PF18962">
    <property type="entry name" value="Por_Secre_tail"/>
    <property type="match status" value="1"/>
</dbReference>
<keyword evidence="3" id="KW-1185">Reference proteome</keyword>
<protein>
    <submittedName>
        <fullName evidence="2">ASPIC/UnbV domain-containing protein</fullName>
    </submittedName>
</protein>
<reference evidence="2" key="1">
    <citation type="submission" date="2023-06" db="EMBL/GenBank/DDBJ databases">
        <title>Genomic of Agaribacillus aureum.</title>
        <authorList>
            <person name="Wang G."/>
        </authorList>
    </citation>
    <scope>NUCLEOTIDE SEQUENCE</scope>
    <source>
        <strain evidence="2">BMA12</strain>
    </source>
</reference>